<dbReference type="KEGG" id="fcy:FRACYDRAFT_185881"/>
<dbReference type="PANTHER" id="PTHR40861">
    <property type="entry name" value="DUF2183 DOMAIN-CONTAINING PROTEIN"/>
    <property type="match status" value="1"/>
</dbReference>
<dbReference type="PANTHER" id="PTHR40861:SF1">
    <property type="entry name" value="PHOSPHATIDATE PHOSPHATASE APP1 CATALYTIC DOMAIN-CONTAINING PROTEIN"/>
    <property type="match status" value="1"/>
</dbReference>
<evidence type="ECO:0000313" key="2">
    <source>
        <dbReference type="Proteomes" id="UP000095751"/>
    </source>
</evidence>
<evidence type="ECO:0000313" key="1">
    <source>
        <dbReference type="EMBL" id="OEU16687.1"/>
    </source>
</evidence>
<keyword evidence="2" id="KW-1185">Reference proteome</keyword>
<accession>A0A1E7FEW2</accession>
<gene>
    <name evidence="1" type="ORF">FRACYDRAFT_185881</name>
</gene>
<dbReference type="Proteomes" id="UP000095751">
    <property type="component" value="Unassembled WGS sequence"/>
</dbReference>
<name>A0A1E7FEW2_9STRA</name>
<sequence length="321" mass="35181">MLSALSLQQRCDNNNNNFVPRTITTSRTSSSSFVKLLTTTSISTSTELRSVSIDTTRTHRFTQVISDVDDTLKSSGGVNVGGVALGGIDVQYGRGDFYPGVAEFMLQLSLYKLLQQDSNYPANIAILTARAEEFKAALEIKDGSKLSIALRSAGEKAGIEGWGVGPVLYGSVAEWIIQDRKGLRKFTNFERLMQQDPAGVIFQYIYVGDVGELDQEAGETMVREYPEVVKAVFLHVVTDQADVPPIIPAPKFINGRPIVFFRTYVGAAVDAVQLGLMNLDGLQSVINAAIEKLSDVPETSDKWKDIRKDLSRAEILFETST</sequence>
<organism evidence="1 2">
    <name type="scientific">Fragilariopsis cylindrus CCMP1102</name>
    <dbReference type="NCBI Taxonomy" id="635003"/>
    <lineage>
        <taxon>Eukaryota</taxon>
        <taxon>Sar</taxon>
        <taxon>Stramenopiles</taxon>
        <taxon>Ochrophyta</taxon>
        <taxon>Bacillariophyta</taxon>
        <taxon>Bacillariophyceae</taxon>
        <taxon>Bacillariophycidae</taxon>
        <taxon>Bacillariales</taxon>
        <taxon>Bacillariaceae</taxon>
        <taxon>Fragilariopsis</taxon>
    </lineage>
</organism>
<dbReference type="AlphaFoldDB" id="A0A1E7FEW2"/>
<dbReference type="OrthoDB" id="191535at2759"/>
<reference evidence="1 2" key="1">
    <citation type="submission" date="2016-09" db="EMBL/GenBank/DDBJ databases">
        <title>Extensive genetic diversity and differential bi-allelic expression allows diatom success in the polar Southern Ocean.</title>
        <authorList>
            <consortium name="DOE Joint Genome Institute"/>
            <person name="Mock T."/>
            <person name="Otillar R.P."/>
            <person name="Strauss J."/>
            <person name="Dupont C."/>
            <person name="Frickenhaus S."/>
            <person name="Maumus F."/>
            <person name="Mcmullan M."/>
            <person name="Sanges R."/>
            <person name="Schmutz J."/>
            <person name="Toseland A."/>
            <person name="Valas R."/>
            <person name="Veluchamy A."/>
            <person name="Ward B.J."/>
            <person name="Allen A."/>
            <person name="Barry K."/>
            <person name="Falciatore A."/>
            <person name="Ferrante M."/>
            <person name="Fortunato A.E."/>
            <person name="Gloeckner G."/>
            <person name="Gruber A."/>
            <person name="Hipkin R."/>
            <person name="Janech M."/>
            <person name="Kroth P."/>
            <person name="Leese F."/>
            <person name="Lindquist E."/>
            <person name="Lyon B.R."/>
            <person name="Martin J."/>
            <person name="Mayer C."/>
            <person name="Parker M."/>
            <person name="Quesneville H."/>
            <person name="Raymond J."/>
            <person name="Uhlig C."/>
            <person name="Valentin K.U."/>
            <person name="Worden A.Z."/>
            <person name="Armbrust E.V."/>
            <person name="Bowler C."/>
            <person name="Green B."/>
            <person name="Moulton V."/>
            <person name="Van Oosterhout C."/>
            <person name="Grigoriev I."/>
        </authorList>
    </citation>
    <scope>NUCLEOTIDE SEQUENCE [LARGE SCALE GENOMIC DNA]</scope>
    <source>
        <strain evidence="1 2">CCMP1102</strain>
    </source>
</reference>
<protein>
    <submittedName>
        <fullName evidence="1">Uncharacterized protein</fullName>
    </submittedName>
</protein>
<dbReference type="EMBL" id="KV784358">
    <property type="protein sequence ID" value="OEU16687.1"/>
    <property type="molecule type" value="Genomic_DNA"/>
</dbReference>
<dbReference type="InParanoid" id="A0A1E7FEW2"/>
<proteinExistence type="predicted"/>